<accession>Q38483</accession>
<name>Q38483_BPMU</name>
<evidence type="ECO:0000256" key="1">
    <source>
        <dbReference type="SAM" id="Phobius"/>
    </source>
</evidence>
<keyword evidence="1" id="KW-1133">Transmembrane helix</keyword>
<evidence type="ECO:0000313" key="2">
    <source>
        <dbReference type="EMBL" id="AAA32395.1"/>
    </source>
</evidence>
<protein>
    <submittedName>
        <fullName evidence="2">Bacteriophage Mu left end</fullName>
    </submittedName>
</protein>
<keyword evidence="1" id="KW-0812">Transmembrane</keyword>
<reference evidence="2" key="1">
    <citation type="book" date="1987" name="Phage Mu" publisher="Cold Spring Harbor Laboratory" city="CSH, NY">
        <title>Sequence of the left end of Mu.</title>
        <editorList>
            <person name="Symonds N."/>
            <person name="Toussaint A."/>
            <person name="van de Putte P."/>
            <person name="Howe M.M."/>
        </editorList>
        <authorList>
            <person name="Priess H."/>
            <person name="Brauer B."/>
            <person name="Schmidt C."/>
            <person name="Kamp D."/>
        </authorList>
    </citation>
    <scope>NUCLEOTIDE SEQUENCE</scope>
</reference>
<dbReference type="EMBL" id="M64097">
    <property type="protein sequence ID" value="AAA32395.1"/>
    <property type="molecule type" value="Genomic_DNA"/>
</dbReference>
<organismHost>
    <name type="scientific">Enterobacteriaceae</name>
    <name type="common">enterobacteria</name>
    <dbReference type="NCBI Taxonomy" id="543"/>
</organismHost>
<dbReference type="Proteomes" id="UP000401936">
    <property type="component" value="Segment"/>
</dbReference>
<reference evidence="2" key="2">
    <citation type="journal article" date="1992" name="Mol. Microbiol.">
        <title>Escherichia coli integration host factor stabilizes bacteriophage Mu repressor interactions with operator DNA in vitro.</title>
        <authorList>
            <person name="Alazard R."/>
            <person name="Betermier M."/>
            <person name="Chandler M."/>
        </authorList>
    </citation>
    <scope>NUCLEOTIDE SEQUENCE [LARGE SCALE GENOMIC DNA]</scope>
</reference>
<feature type="transmembrane region" description="Helical" evidence="1">
    <location>
        <begin position="12"/>
        <end position="31"/>
    </location>
</feature>
<proteinExistence type="predicted"/>
<sequence>MPDLTVIPATPATAFGSSKIASLLISCFVRIKRCRPRRSSVSITASIPRILTDGGRTRHDTSPVTRFAVFTLPPFVSSSRFASHHP</sequence>
<reference evidence="2" key="3">
    <citation type="journal article" date="1992" name="Mol. Microbiol.">
        <title>Stabilization of bacteriophage Mu repressor-operator complexes by the Escherichia coli integration host factor protein.</title>
        <authorList>
            <person name="Gama M.J."/>
            <person name="Toussaint A."/>
            <person name="Higgins N.P."/>
        </authorList>
    </citation>
    <scope>NUCLEOTIDE SEQUENCE [LARGE SCALE GENOMIC DNA]</scope>
</reference>
<keyword evidence="1" id="KW-0472">Membrane</keyword>
<organism evidence="2">
    <name type="scientific">Escherichia phage Mu</name>
    <name type="common">Bacteriophage Mu</name>
    <dbReference type="NCBI Taxonomy" id="2681603"/>
    <lineage>
        <taxon>Viruses</taxon>
        <taxon>Duplodnaviria</taxon>
        <taxon>Heunggongvirae</taxon>
        <taxon>Uroviricota</taxon>
        <taxon>Caudoviricetes</taxon>
        <taxon>Muvirus</taxon>
        <taxon>Muvirus mu</taxon>
    </lineage>
</organism>